<organism evidence="2">
    <name type="scientific">Indivirus ILV1</name>
    <dbReference type="NCBI Taxonomy" id="1977633"/>
    <lineage>
        <taxon>Viruses</taxon>
        <taxon>Varidnaviria</taxon>
        <taxon>Bamfordvirae</taxon>
        <taxon>Nucleocytoviricota</taxon>
        <taxon>Megaviricetes</taxon>
        <taxon>Imitervirales</taxon>
        <taxon>Mimiviridae</taxon>
        <taxon>Klosneuvirinae</taxon>
        <taxon>Indivirus</taxon>
    </lineage>
</organism>
<reference evidence="2" key="1">
    <citation type="journal article" date="2017" name="Science">
        <title>Giant viruses with an expanded complement of translation system components.</title>
        <authorList>
            <person name="Schulz F."/>
            <person name="Yutin N."/>
            <person name="Ivanova N.N."/>
            <person name="Ortega D.R."/>
            <person name="Lee T.K."/>
            <person name="Vierheilig J."/>
            <person name="Daims H."/>
            <person name="Horn M."/>
            <person name="Wagner M."/>
            <person name="Jensen G.J."/>
            <person name="Kyrpides N.C."/>
            <person name="Koonin E.V."/>
            <person name="Woyke T."/>
        </authorList>
    </citation>
    <scope>NUCLEOTIDE SEQUENCE</scope>
    <source>
        <strain evidence="2">ILV1</strain>
    </source>
</reference>
<sequence length="225" mass="25151">LFDPTIFEMTDFVLLNNQYYGTATSTLIDEDISNYPTELGEYNVIATLWDVYSLNGVKVYDHILAQKEINFTIQSATTTTPTAWCGNLCADIATSSDLLGQIGNGVNCALRSAICYLFYPHKYNVNQFFTQYENFKQAFPFNTFFDIASTTKNAFASSTMSNNTTFGLPNIRKTGTTTQYYIQPLLSSSTMANFIGSSNATLFRTSISYLIYAITACGIFLILWL</sequence>
<proteinExistence type="predicted"/>
<evidence type="ECO:0000313" key="2">
    <source>
        <dbReference type="EMBL" id="ARF10117.1"/>
    </source>
</evidence>
<evidence type="ECO:0000256" key="1">
    <source>
        <dbReference type="SAM" id="Phobius"/>
    </source>
</evidence>
<accession>A0A1V0SEG5</accession>
<dbReference type="EMBL" id="KY684102">
    <property type="protein sequence ID" value="ARF10117.1"/>
    <property type="molecule type" value="Genomic_DNA"/>
</dbReference>
<feature type="transmembrane region" description="Helical" evidence="1">
    <location>
        <begin position="207"/>
        <end position="224"/>
    </location>
</feature>
<protein>
    <submittedName>
        <fullName evidence="2">Uncharacterized protein</fullName>
    </submittedName>
</protein>
<gene>
    <name evidence="2" type="ORF">Indivirus_18_1</name>
</gene>
<keyword evidence="1" id="KW-0472">Membrane</keyword>
<keyword evidence="1" id="KW-1133">Transmembrane helix</keyword>
<keyword evidence="1" id="KW-0812">Transmembrane</keyword>
<name>A0A1V0SEG5_9VIRU</name>
<feature type="non-terminal residue" evidence="2">
    <location>
        <position position="1"/>
    </location>
</feature>